<evidence type="ECO:0000256" key="1">
    <source>
        <dbReference type="ARBA" id="ARBA00022737"/>
    </source>
</evidence>
<feature type="repeat" description="ANK" evidence="3">
    <location>
        <begin position="1055"/>
        <end position="1087"/>
    </location>
</feature>
<organism evidence="5 6">
    <name type="scientific">Aspergillus pseudocaelatus</name>
    <dbReference type="NCBI Taxonomy" id="1825620"/>
    <lineage>
        <taxon>Eukaryota</taxon>
        <taxon>Fungi</taxon>
        <taxon>Dikarya</taxon>
        <taxon>Ascomycota</taxon>
        <taxon>Pezizomycotina</taxon>
        <taxon>Eurotiomycetes</taxon>
        <taxon>Eurotiomycetidae</taxon>
        <taxon>Eurotiales</taxon>
        <taxon>Aspergillaceae</taxon>
        <taxon>Aspergillus</taxon>
        <taxon>Aspergillus subgen. Circumdati</taxon>
    </lineage>
</organism>
<dbReference type="PROSITE" id="PS50088">
    <property type="entry name" value="ANK_REPEAT"/>
    <property type="match status" value="17"/>
</dbReference>
<dbReference type="Pfam" id="PF24883">
    <property type="entry name" value="NPHP3_N"/>
    <property type="match status" value="1"/>
</dbReference>
<dbReference type="Gene3D" id="1.25.40.20">
    <property type="entry name" value="Ankyrin repeat-containing domain"/>
    <property type="match status" value="4"/>
</dbReference>
<dbReference type="EMBL" id="ML735919">
    <property type="protein sequence ID" value="KAE8410717.1"/>
    <property type="molecule type" value="Genomic_DNA"/>
</dbReference>
<dbReference type="Gene3D" id="3.40.50.300">
    <property type="entry name" value="P-loop containing nucleotide triphosphate hydrolases"/>
    <property type="match status" value="1"/>
</dbReference>
<dbReference type="Pfam" id="PF00023">
    <property type="entry name" value="Ank"/>
    <property type="match status" value="2"/>
</dbReference>
<feature type="domain" description="Peptidase A2" evidence="4">
    <location>
        <begin position="1236"/>
        <end position="1275"/>
    </location>
</feature>
<dbReference type="Proteomes" id="UP000325395">
    <property type="component" value="Unassembled WGS sequence"/>
</dbReference>
<dbReference type="InterPro" id="IPR036770">
    <property type="entry name" value="Ankyrin_rpt-contain_sf"/>
</dbReference>
<feature type="repeat" description="ANK" evidence="3">
    <location>
        <begin position="1415"/>
        <end position="1447"/>
    </location>
</feature>
<evidence type="ECO:0000256" key="3">
    <source>
        <dbReference type="PROSITE-ProRule" id="PRU00023"/>
    </source>
</evidence>
<reference evidence="5 6" key="1">
    <citation type="submission" date="2019-04" db="EMBL/GenBank/DDBJ databases">
        <authorList>
            <consortium name="DOE Joint Genome Institute"/>
            <person name="Mondo S."/>
            <person name="Kjaerbolling I."/>
            <person name="Vesth T."/>
            <person name="Frisvad J.C."/>
            <person name="Nybo J.L."/>
            <person name="Theobald S."/>
            <person name="Kildgaard S."/>
            <person name="Isbrandt T."/>
            <person name="Kuo A."/>
            <person name="Sato A."/>
            <person name="Lyhne E.K."/>
            <person name="Kogle M.E."/>
            <person name="Wiebenga A."/>
            <person name="Kun R.S."/>
            <person name="Lubbers R.J."/>
            <person name="Makela M.R."/>
            <person name="Barry K."/>
            <person name="Chovatia M."/>
            <person name="Clum A."/>
            <person name="Daum C."/>
            <person name="Haridas S."/>
            <person name="He G."/>
            <person name="LaButti K."/>
            <person name="Lipzen A."/>
            <person name="Riley R."/>
            <person name="Salamov A."/>
            <person name="Simmons B.A."/>
            <person name="Magnuson J.K."/>
            <person name="Henrissat B."/>
            <person name="Mortensen U.H."/>
            <person name="Larsen T.O."/>
            <person name="Devries R.P."/>
            <person name="Grigoriev I.V."/>
            <person name="Machida M."/>
            <person name="Baker S.E."/>
            <person name="Andersen M.R."/>
            <person name="Cantor M.N."/>
            <person name="Hua S.X."/>
        </authorList>
    </citation>
    <scope>NUCLEOTIDE SEQUENCE [LARGE SCALE GENOMIC DNA]</scope>
    <source>
        <strain evidence="5 6">CBS 117616</strain>
    </source>
</reference>
<feature type="repeat" description="ANK" evidence="3">
    <location>
        <begin position="888"/>
        <end position="920"/>
    </location>
</feature>
<accession>A0ABQ6W0R0</accession>
<dbReference type="InterPro" id="IPR001995">
    <property type="entry name" value="Peptidase_A2_cat"/>
</dbReference>
<dbReference type="PROSITE" id="PS50175">
    <property type="entry name" value="ASP_PROT_RETROV"/>
    <property type="match status" value="1"/>
</dbReference>
<dbReference type="SUPFAM" id="SSF52540">
    <property type="entry name" value="P-loop containing nucleoside triphosphate hydrolases"/>
    <property type="match status" value="1"/>
</dbReference>
<dbReference type="Pfam" id="PF12796">
    <property type="entry name" value="Ank_2"/>
    <property type="match status" value="7"/>
</dbReference>
<dbReference type="InterPro" id="IPR027417">
    <property type="entry name" value="P-loop_NTPase"/>
</dbReference>
<feature type="repeat" description="ANK" evidence="3">
    <location>
        <begin position="916"/>
        <end position="948"/>
    </location>
</feature>
<feature type="repeat" description="ANK" evidence="3">
    <location>
        <begin position="1251"/>
        <end position="1283"/>
    </location>
</feature>
<dbReference type="InterPro" id="IPR056884">
    <property type="entry name" value="NPHP3-like_N"/>
</dbReference>
<feature type="repeat" description="ANK" evidence="3">
    <location>
        <begin position="1283"/>
        <end position="1315"/>
    </location>
</feature>
<dbReference type="PANTHER" id="PTHR24198:SF165">
    <property type="entry name" value="ANKYRIN REPEAT-CONTAINING PROTEIN-RELATED"/>
    <property type="match status" value="1"/>
</dbReference>
<keyword evidence="6" id="KW-1185">Reference proteome</keyword>
<dbReference type="PRINTS" id="PR01415">
    <property type="entry name" value="ANKYRIN"/>
</dbReference>
<dbReference type="SUPFAM" id="SSF48403">
    <property type="entry name" value="Ankyrin repeat"/>
    <property type="match status" value="3"/>
</dbReference>
<proteinExistence type="predicted"/>
<keyword evidence="2 3" id="KW-0040">ANK repeat</keyword>
<evidence type="ECO:0000313" key="6">
    <source>
        <dbReference type="Proteomes" id="UP000325395"/>
    </source>
</evidence>
<feature type="repeat" description="ANK" evidence="3">
    <location>
        <begin position="1344"/>
        <end position="1376"/>
    </location>
</feature>
<feature type="repeat" description="ANK" evidence="3">
    <location>
        <begin position="1374"/>
        <end position="1406"/>
    </location>
</feature>
<evidence type="ECO:0000259" key="4">
    <source>
        <dbReference type="PROSITE" id="PS50175"/>
    </source>
</evidence>
<dbReference type="InterPro" id="IPR035994">
    <property type="entry name" value="Nucleoside_phosphorylase_sf"/>
</dbReference>
<protein>
    <submittedName>
        <fullName evidence="5">Ankyrin repeat-containing domain protein</fullName>
    </submittedName>
</protein>
<dbReference type="SMART" id="SM00248">
    <property type="entry name" value="ANK"/>
    <property type="match status" value="23"/>
</dbReference>
<feature type="repeat" description="ANK" evidence="3">
    <location>
        <begin position="1595"/>
        <end position="1627"/>
    </location>
</feature>
<evidence type="ECO:0000313" key="5">
    <source>
        <dbReference type="EMBL" id="KAE8410717.1"/>
    </source>
</evidence>
<evidence type="ECO:0000256" key="2">
    <source>
        <dbReference type="ARBA" id="ARBA00023043"/>
    </source>
</evidence>
<feature type="repeat" description="ANK" evidence="3">
    <location>
        <begin position="1562"/>
        <end position="1594"/>
    </location>
</feature>
<dbReference type="SUPFAM" id="SSF53167">
    <property type="entry name" value="Purine and uridine phosphorylases"/>
    <property type="match status" value="1"/>
</dbReference>
<feature type="repeat" description="ANK" evidence="3">
    <location>
        <begin position="1154"/>
        <end position="1186"/>
    </location>
</feature>
<keyword evidence="1" id="KW-0677">Repeat</keyword>
<dbReference type="PANTHER" id="PTHR24198">
    <property type="entry name" value="ANKYRIN REPEAT AND PROTEIN KINASE DOMAIN-CONTAINING PROTEIN"/>
    <property type="match status" value="1"/>
</dbReference>
<dbReference type="PROSITE" id="PS50297">
    <property type="entry name" value="ANK_REP_REGION"/>
    <property type="match status" value="13"/>
</dbReference>
<feature type="repeat" description="ANK" evidence="3">
    <location>
        <begin position="991"/>
        <end position="1019"/>
    </location>
</feature>
<gene>
    <name evidence="5" type="ORF">BDV36DRAFT_302507</name>
</gene>
<feature type="repeat" description="ANK" evidence="3">
    <location>
        <begin position="954"/>
        <end position="986"/>
    </location>
</feature>
<feature type="repeat" description="ANK" evidence="3">
    <location>
        <begin position="1315"/>
        <end position="1347"/>
    </location>
</feature>
<feature type="repeat" description="ANK" evidence="3">
    <location>
        <begin position="855"/>
        <end position="887"/>
    </location>
</feature>
<dbReference type="Gene3D" id="3.40.50.1580">
    <property type="entry name" value="Nucleoside phosphorylase domain"/>
    <property type="match status" value="1"/>
</dbReference>
<feature type="repeat" description="ANK" evidence="3">
    <location>
        <begin position="1121"/>
        <end position="1153"/>
    </location>
</feature>
<name>A0ABQ6W0R0_9EURO</name>
<dbReference type="InterPro" id="IPR002110">
    <property type="entry name" value="Ankyrin_rpt"/>
</dbReference>
<sequence>MSGPTRYSRYTVGWICAIHKEYVAAKAFLDEEHDRPQTVAPNDINAYTLGKIGEHNVVISALPDGEYGTSAAAIVATNLVRTFHNVRIGFMVGIGGGVPSAECDIRLGDVVVGSPSGGHTGVFQYDFGKAVQGQGFQYTGSMNLPPQAVRTHITDLRAQYDLHGSNLDASINAALDRFPRLRNGYKRPCPGQDRLYQSWVVHGETCCQGLDEHDESKLILRNPRTKENDNPAIHYGLIASGNQLMKDATLRDAMSREHKVLCFEMEAAGMVNSFPCLVVRGICDYADSHKNDRWQGYSAMAAAAFAKDLLKQIPVEVVNEEKAIADILSDVENTLKHIQTVTDTNTATVEAMSRRALQKELHAWLNAPDTSANYTAAVSRRMQNSGLWFINHERFKKWKWQRNSFLLLCGIAGCGKTLLSSAIIDHLRKIVSPRLIYFYFDFRDKSKQTLEAMLRSLIHQLIEIDDAAQKDLEAYFRAHADGMRQPSLQQLSVILIQILKRFEELWVVLDALDESDTRPCYQTERVLSWLKSLVTSQPTNVHVLATSRLDGEVEVEILRWAGDDGIFSIQNDSALDDIRQYVREVVRKHRWFERWHCRPDVQEEIESRLMERADGLFLLVACHLERLKDCLNYPMLQKALESIPTTLCETYTQVLRAIPAHFHANAVRVLQLLTYSNRPLKAEEVVDAIAVDLSANPQFKKENRIPIPEEISRFCPNLVIVKEYILSEELDAEFAPFLEDVFAQTAIASVCIAYLLQFDHTLPAKEIDTSFPFARYSAAYWIDHASNGNEEDENLSSMAMHFFLHTKGPYFDQIHQVAGGMEVIPAVYYASAGGLQCITQSLIKEGVDVNQEGGKYGNALQAASLQGHVRIVRLLLGSGANVNAFNGAHGYALHAACLSGNLEILHLLLDNGADPDTQNALHAALEGGHEHIARFLLDLNVDANNPGARWDSVPGDSPLYIASKKGQEAVVRMLLERDADPDDCSGCHSFPLMVATHNGHKEVVRLLLEYGADTEVEDGDEGTPLHIACKLGYMEIVELLLDKGANIDAKDEYGNVGTPFQVAFGEGHSDIVKLLMARGADINGSEGQYGNALCTALLQGNKGLAQELLDNGADIEREDSTDGTPLQAACFYGEEDMVQLLLDRGANVNGVDREMRTALHTACSEANERIVEILLARGVDINIDGSDSSLLEAACKGCNDSIVKRLLDKYIDLNAPRELYNQALLTASGCQSGSIVRILLDRGADVNALTRYSTPLVNACSYGKEEIVRLLLGYGADPDLHTQLETPLAASCGRGHYAITQALIDSGADVNIRVHGKTALEKAIHCGKAEIIRLLLEKGVDALACKSALRCASAEGNLEFVKILLHHGTTFNTEDCAALFDASAGGHHEVVRQLLDKGANPNSTGRIAYTDGRAIDGNALYIASKNGHTRVVQHLLDRGADLNVIYGAHGNALFVATLASHSSVVEKLLDYGANPDIGGVPDWIYGYKKYPSALYAACANGNRRVVDMLLSHRANPHAVYEGYGNVLFVACFNRDVDIVRTLIKYRVDMNVGGFDTHRSGIDLANALQAASAWGSDDIIHMLLDNGADINTKGGYYGTALQVACAMGRESKVILLLDRGADINAQCGHYGNAVQAALGECETRLAKILLRRGAFIDPDGPGYKNAFRCAIPQWKTAQEALQILKTKAYFMPKGQKRRYSDIAPLVSR</sequence>
<feature type="repeat" description="ANK" evidence="3">
    <location>
        <begin position="1020"/>
        <end position="1052"/>
    </location>
</feature>